<dbReference type="OrthoDB" id="421374at2759"/>
<evidence type="ECO:0000256" key="3">
    <source>
        <dbReference type="ARBA" id="ARBA00022490"/>
    </source>
</evidence>
<dbReference type="Gene3D" id="3.30.450.30">
    <property type="entry name" value="Dynein light chain 2a, cytoplasmic"/>
    <property type="match status" value="1"/>
</dbReference>
<dbReference type="CDD" id="cd00148">
    <property type="entry name" value="PROF"/>
    <property type="match status" value="1"/>
</dbReference>
<dbReference type="GO" id="GO:0005938">
    <property type="term" value="C:cell cortex"/>
    <property type="evidence" value="ECO:0007669"/>
    <property type="project" value="TreeGrafter"/>
</dbReference>
<accession>A0A0M0KBZ1</accession>
<dbReference type="InterPro" id="IPR036140">
    <property type="entry name" value="PFN_sf"/>
</dbReference>
<dbReference type="Pfam" id="PF00235">
    <property type="entry name" value="Profilin"/>
    <property type="match status" value="1"/>
</dbReference>
<keyword evidence="3" id="KW-0963">Cytoplasm</keyword>
<keyword evidence="8" id="KW-1185">Reference proteome</keyword>
<evidence type="ECO:0000313" key="7">
    <source>
        <dbReference type="EMBL" id="KOO35933.1"/>
    </source>
</evidence>
<organism evidence="7 8">
    <name type="scientific">Chrysochromulina tobinii</name>
    <dbReference type="NCBI Taxonomy" id="1460289"/>
    <lineage>
        <taxon>Eukaryota</taxon>
        <taxon>Haptista</taxon>
        <taxon>Haptophyta</taxon>
        <taxon>Prymnesiophyceae</taxon>
        <taxon>Prymnesiales</taxon>
        <taxon>Chrysochromulinaceae</taxon>
        <taxon>Chrysochromulina</taxon>
    </lineage>
</organism>
<dbReference type="PANTHER" id="PTHR11604">
    <property type="entry name" value="PROFILIN"/>
    <property type="match status" value="1"/>
</dbReference>
<reference evidence="8" key="1">
    <citation type="journal article" date="2015" name="PLoS Genet.">
        <title>Genome Sequence and Transcriptome Analyses of Chrysochromulina tobin: Metabolic Tools for Enhanced Algal Fitness in the Prominent Order Prymnesiales (Haptophyceae).</title>
        <authorList>
            <person name="Hovde B.T."/>
            <person name="Deodato C.R."/>
            <person name="Hunsperger H.M."/>
            <person name="Ryken S.A."/>
            <person name="Yost W."/>
            <person name="Jha R.K."/>
            <person name="Patterson J."/>
            <person name="Monnat R.J. Jr."/>
            <person name="Barlow S.B."/>
            <person name="Starkenburg S.R."/>
            <person name="Cattolico R.A."/>
        </authorList>
    </citation>
    <scope>NUCLEOTIDE SEQUENCE</scope>
    <source>
        <strain evidence="8">CCMP291</strain>
    </source>
</reference>
<dbReference type="GO" id="GO:0005856">
    <property type="term" value="C:cytoskeleton"/>
    <property type="evidence" value="ECO:0007669"/>
    <property type="project" value="UniProtKB-SubCell"/>
</dbReference>
<dbReference type="PRINTS" id="PR00392">
    <property type="entry name" value="PROFILIN"/>
</dbReference>
<evidence type="ECO:0000256" key="2">
    <source>
        <dbReference type="ARBA" id="ARBA00010058"/>
    </source>
</evidence>
<gene>
    <name evidence="7" type="ORF">Ctob_008414</name>
</gene>
<dbReference type="GO" id="GO:0003785">
    <property type="term" value="F:actin monomer binding"/>
    <property type="evidence" value="ECO:0007669"/>
    <property type="project" value="TreeGrafter"/>
</dbReference>
<evidence type="ECO:0000256" key="1">
    <source>
        <dbReference type="ARBA" id="ARBA00004245"/>
    </source>
</evidence>
<dbReference type="InterPro" id="IPR027310">
    <property type="entry name" value="Profilin_CS"/>
</dbReference>
<sequence>MSWQAYVDANLVGTGAVTQAGIYDLQGNPWAYTQSPPFAAQIAEVAAVSAHFAAPSGLAATGVTIAGVKYMYVSGEENTEIYAKKGNEGVAFYRCNTCILVAYHNDKIQPGQCRTVLAKLGDFLKESGI</sequence>
<dbReference type="PANTHER" id="PTHR11604:SF0">
    <property type="entry name" value="PROFILIN"/>
    <property type="match status" value="1"/>
</dbReference>
<dbReference type="PRINTS" id="PR01640">
    <property type="entry name" value="PROFILINPLNT"/>
</dbReference>
<protein>
    <recommendedName>
        <fullName evidence="6">Profilin</fullName>
    </recommendedName>
</protein>
<dbReference type="InterPro" id="IPR005455">
    <property type="entry name" value="PFN_euk"/>
</dbReference>
<comment type="caution">
    <text evidence="7">The sequence shown here is derived from an EMBL/GenBank/DDBJ whole genome shotgun (WGS) entry which is preliminary data.</text>
</comment>
<proteinExistence type="inferred from homology"/>
<evidence type="ECO:0000313" key="8">
    <source>
        <dbReference type="Proteomes" id="UP000037460"/>
    </source>
</evidence>
<name>A0A0M0KBZ1_9EUKA</name>
<evidence type="ECO:0000256" key="5">
    <source>
        <dbReference type="ARBA" id="ARBA00023212"/>
    </source>
</evidence>
<dbReference type="AlphaFoldDB" id="A0A0M0KBZ1"/>
<evidence type="ECO:0000256" key="6">
    <source>
        <dbReference type="RuleBase" id="RU003909"/>
    </source>
</evidence>
<dbReference type="PROSITE" id="PS00414">
    <property type="entry name" value="PROFILIN"/>
    <property type="match status" value="1"/>
</dbReference>
<evidence type="ECO:0000256" key="4">
    <source>
        <dbReference type="ARBA" id="ARBA00023203"/>
    </source>
</evidence>
<dbReference type="Proteomes" id="UP000037460">
    <property type="component" value="Unassembled WGS sequence"/>
</dbReference>
<dbReference type="SMART" id="SM00392">
    <property type="entry name" value="PROF"/>
    <property type="match status" value="1"/>
</dbReference>
<dbReference type="InterPro" id="IPR048278">
    <property type="entry name" value="PFN"/>
</dbReference>
<dbReference type="SUPFAM" id="SSF55770">
    <property type="entry name" value="Profilin (actin-binding protein)"/>
    <property type="match status" value="1"/>
</dbReference>
<keyword evidence="5" id="KW-0206">Cytoskeleton</keyword>
<dbReference type="EMBL" id="JWZX01000699">
    <property type="protein sequence ID" value="KOO35933.1"/>
    <property type="molecule type" value="Genomic_DNA"/>
</dbReference>
<comment type="similarity">
    <text evidence="2 6">Belongs to the profilin family.</text>
</comment>
<comment type="subcellular location">
    <subcellularLocation>
        <location evidence="1">Cytoplasm</location>
        <location evidence="1">Cytoskeleton</location>
    </subcellularLocation>
</comment>
<keyword evidence="4 6" id="KW-0009">Actin-binding</keyword>